<dbReference type="PROSITE" id="PS00070">
    <property type="entry name" value="ALDEHYDE_DEHYDR_CYS"/>
    <property type="match status" value="1"/>
</dbReference>
<evidence type="ECO:0000313" key="9">
    <source>
        <dbReference type="EMBL" id="KAF0319599.1"/>
    </source>
</evidence>
<dbReference type="InterPro" id="IPR029510">
    <property type="entry name" value="Ald_DH_CS_GLU"/>
</dbReference>
<dbReference type="PANTHER" id="PTHR11699">
    <property type="entry name" value="ALDEHYDE DEHYDROGENASE-RELATED"/>
    <property type="match status" value="1"/>
</dbReference>
<evidence type="ECO:0000256" key="4">
    <source>
        <dbReference type="ARBA" id="ARBA00049194"/>
    </source>
</evidence>
<evidence type="ECO:0000256" key="5">
    <source>
        <dbReference type="PROSITE-ProRule" id="PRU10007"/>
    </source>
</evidence>
<dbReference type="CDD" id="cd07091">
    <property type="entry name" value="ALDH_F1-2_Ald2-like"/>
    <property type="match status" value="1"/>
</dbReference>
<comment type="caution">
    <text evidence="9">The sequence shown here is derived from an EMBL/GenBank/DDBJ whole genome shotgun (WGS) entry which is preliminary data.</text>
</comment>
<evidence type="ECO:0000256" key="2">
    <source>
        <dbReference type="ARBA" id="ARBA00023002"/>
    </source>
</evidence>
<dbReference type="PROSITE" id="PS51471">
    <property type="entry name" value="FE2OG_OXY"/>
    <property type="match status" value="1"/>
</dbReference>
<evidence type="ECO:0000256" key="1">
    <source>
        <dbReference type="ARBA" id="ARBA00009986"/>
    </source>
</evidence>
<dbReference type="InterPro" id="IPR005123">
    <property type="entry name" value="Oxoglu/Fe-dep_dioxygenase_dom"/>
</dbReference>
<dbReference type="Gene3D" id="3.40.605.10">
    <property type="entry name" value="Aldehyde Dehydrogenase, Chain A, domain 1"/>
    <property type="match status" value="1"/>
</dbReference>
<feature type="active site" evidence="5">
    <location>
        <position position="644"/>
    </location>
</feature>
<dbReference type="Pfam" id="PF00171">
    <property type="entry name" value="Aldedh"/>
    <property type="match status" value="1"/>
</dbReference>
<dbReference type="InterPro" id="IPR016160">
    <property type="entry name" value="Ald_DH_CS_CYS"/>
</dbReference>
<evidence type="ECO:0000259" key="8">
    <source>
        <dbReference type="PROSITE" id="PS51471"/>
    </source>
</evidence>
<dbReference type="Pfam" id="PF03171">
    <property type="entry name" value="2OG-FeII_Oxy"/>
    <property type="match status" value="2"/>
</dbReference>
<dbReference type="AlphaFoldDB" id="A0A8H3ZH56"/>
<evidence type="ECO:0000256" key="3">
    <source>
        <dbReference type="ARBA" id="ARBA00024226"/>
    </source>
</evidence>
<keyword evidence="2 6" id="KW-0560">Oxidoreductase</keyword>
<reference evidence="9 10" key="1">
    <citation type="submission" date="2019-12" db="EMBL/GenBank/DDBJ databases">
        <title>A genome sequence resource for the geographically widespread anthracnose pathogen Colletotrichum asianum.</title>
        <authorList>
            <person name="Meng Y."/>
        </authorList>
    </citation>
    <scope>NUCLEOTIDE SEQUENCE [LARGE SCALE GENOMIC DNA]</scope>
    <source>
        <strain evidence="9 10">ICMP 18580</strain>
    </source>
</reference>
<dbReference type="InterPro" id="IPR044861">
    <property type="entry name" value="IPNS-like_FE2OG_OXY"/>
</dbReference>
<dbReference type="InterPro" id="IPR016163">
    <property type="entry name" value="Ald_DH_C"/>
</dbReference>
<dbReference type="Proteomes" id="UP000434172">
    <property type="component" value="Unassembled WGS sequence"/>
</dbReference>
<dbReference type="FunFam" id="2.60.120.330:FF:000040">
    <property type="entry name" value="Chromosome 21, whole genome shotgun sequence"/>
    <property type="match status" value="1"/>
</dbReference>
<organism evidence="9 10">
    <name type="scientific">Colletotrichum asianum</name>
    <dbReference type="NCBI Taxonomy" id="702518"/>
    <lineage>
        <taxon>Eukaryota</taxon>
        <taxon>Fungi</taxon>
        <taxon>Dikarya</taxon>
        <taxon>Ascomycota</taxon>
        <taxon>Pezizomycotina</taxon>
        <taxon>Sordariomycetes</taxon>
        <taxon>Hypocreomycetidae</taxon>
        <taxon>Glomerellales</taxon>
        <taxon>Glomerellaceae</taxon>
        <taxon>Colletotrichum</taxon>
        <taxon>Colletotrichum gloeosporioides species complex</taxon>
    </lineage>
</organism>
<dbReference type="FunFam" id="3.40.309.10:FF:000012">
    <property type="entry name" value="Betaine aldehyde dehydrogenase"/>
    <property type="match status" value="1"/>
</dbReference>
<dbReference type="GO" id="GO:0044283">
    <property type="term" value="P:small molecule biosynthetic process"/>
    <property type="evidence" value="ECO:0007669"/>
    <property type="project" value="UniProtKB-ARBA"/>
</dbReference>
<keyword evidence="10" id="KW-1185">Reference proteome</keyword>
<dbReference type="SUPFAM" id="SSF53720">
    <property type="entry name" value="ALDH-like"/>
    <property type="match status" value="1"/>
</dbReference>
<evidence type="ECO:0000256" key="7">
    <source>
        <dbReference type="SAM" id="MobiDB-lite"/>
    </source>
</evidence>
<dbReference type="SUPFAM" id="SSF51197">
    <property type="entry name" value="Clavaminate synthase-like"/>
    <property type="match status" value="2"/>
</dbReference>
<dbReference type="Gene3D" id="2.60.120.330">
    <property type="entry name" value="B-lactam Antibiotic, Isopenicillin N Synthase, Chain"/>
    <property type="match status" value="2"/>
</dbReference>
<feature type="compositionally biased region" description="Basic and acidic residues" evidence="7">
    <location>
        <begin position="1233"/>
        <end position="1243"/>
    </location>
</feature>
<dbReference type="EC" id="1.2.1.3" evidence="3"/>
<protein>
    <recommendedName>
        <fullName evidence="3">aldehyde dehydrogenase (NAD(+))</fullName>
        <ecNumber evidence="3">1.2.1.3</ecNumber>
    </recommendedName>
</protein>
<gene>
    <name evidence="9" type="ORF">GQ607_013247</name>
</gene>
<feature type="domain" description="Fe2OG dioxygenase" evidence="8">
    <location>
        <begin position="198"/>
        <end position="303"/>
    </location>
</feature>
<evidence type="ECO:0000313" key="10">
    <source>
        <dbReference type="Proteomes" id="UP000434172"/>
    </source>
</evidence>
<dbReference type="FunFam" id="3.40.605.10:FF:000001">
    <property type="entry name" value="Aldehyde dehydrogenase 1"/>
    <property type="match status" value="1"/>
</dbReference>
<sequence length="1276" mass="143228">MAPSAVSPPPSTTGTLLVKPWSRPQETKEDLDWAPLTTIDLSRFDEPGGKQDLAKQLYDAITRVGFWVVTGTGIDDERILRQFSIGNTFFKEPLNEKRRFPCNFAEGEYFGYRENERWIGDTGIKENIEMLNIHKDIPAWGQVGRHRVVEENWDEIRNFHRDVWEVARKLFVLIAIILELPENYLADAHAYDQVSDDHLRYMIYNVRTDEEWDKAQAYSKGGHTDFGSLTLLFSQHVAGLQIRTPEGDWKYVKPVEGGITCNAADTLTFLTNGFIKSTIHRVVKPPRDQIDIPRLGLLYFSRPGDHTPMRTVPSPLLDRLGLIREEDKDLSKPVPSGTEYVRARVKDVHHKKVLDKREGTSFQFKGLQCTRLRETVTTMSVQHQTRISLPDGTAYDQPTGVFIDNGFHASKDGSTLESINPYTRQSICSFSRGSSDDINAAVASSKQAWRGWRKTTPNERGRLLNRLADLIERDADQLAKIESIDAGKPVKLAKVADVLACAACFRYYAGWADKIKGDSIETDPNMLNLTLGEPLGVCGLIIPWNFPILMCGWKLGPALAAGNVAVLKPAELTPLSALYLGKLIVEAEFPPGVVNIVPGLGNEAGAALSNHPDVAKVSFTGSTAVGKSILHASADSNLKKVTLELGGKSPSIVFGSANLDEVVEWVNGGIFYNMGQNCCASSRVFVHESVYESFMAKFVERARKNQLGDPFDDTTFLGPQISGSQHSKIMGMIEKAKAQGAICATGGRSPSDWFIEPTIFRDVKMDMEIVREEVFGPVVAVASFRDEEEALEMAHDTCYGLAAAVFTSDIKQGIKMAKELEAGTVWVNCYNKISHALPFGGYRQSGNGKDLGEDAIYGFTQLKTVGIMLYQFQHLIKIHTYLRLPNMVADINQLPPYTPPPPTKEDLDYVDLVNIDLAKFDDPEGRKQLAKDLYEAATGYGFLTLTNHGISDETYQRQMRIANAAMTLKPDEKAPYEVTPEEDARGLYEGYKPAGPLGHKGGFPKALDHYNMLVHDPKNRDHPEIIRPFMEETYEVMSYIRTNILVKLLRIVADILQVPEEAVLSTHAPGGSKTEYLRYMMCEPRTKEESEKYRQIFLAGHTDWGTWTFLFSQPVAALQVLCHHTGRYRYVKHQPHGIVVNFGEALERLTGGLFKATIHRVTTPPEDQRHLRRIGVIYFSRPADERELVPIENSPLLQKMGTDKPMDDRVFCMADYLDARKHGWKRYDFDMDRPREEGKHQDPFDGEYPDPEGHKSLGKFDNVPRLQYSLPTVKST</sequence>
<dbReference type="InterPro" id="IPR016161">
    <property type="entry name" value="Ald_DH/histidinol_DH"/>
</dbReference>
<dbReference type="Gene3D" id="3.40.309.10">
    <property type="entry name" value="Aldehyde Dehydrogenase, Chain A, domain 2"/>
    <property type="match status" value="1"/>
</dbReference>
<dbReference type="InterPro" id="IPR016162">
    <property type="entry name" value="Ald_DH_N"/>
</dbReference>
<dbReference type="Pfam" id="PF14226">
    <property type="entry name" value="DIOX_N"/>
    <property type="match status" value="2"/>
</dbReference>
<feature type="compositionally biased region" description="Pro residues" evidence="7">
    <location>
        <begin position="1"/>
        <end position="11"/>
    </location>
</feature>
<feature type="region of interest" description="Disordered" evidence="7">
    <location>
        <begin position="1"/>
        <end position="26"/>
    </location>
</feature>
<comment type="similarity">
    <text evidence="1 6">Belongs to the aldehyde dehydrogenase family.</text>
</comment>
<name>A0A8H3ZH56_9PEZI</name>
<dbReference type="EMBL" id="WOWK01000094">
    <property type="protein sequence ID" value="KAF0319599.1"/>
    <property type="molecule type" value="Genomic_DNA"/>
</dbReference>
<dbReference type="OrthoDB" id="406156at2759"/>
<proteinExistence type="inferred from homology"/>
<dbReference type="PROSITE" id="PS00687">
    <property type="entry name" value="ALDEHYDE_DEHYDR_GLU"/>
    <property type="match status" value="1"/>
</dbReference>
<evidence type="ECO:0000256" key="6">
    <source>
        <dbReference type="RuleBase" id="RU003345"/>
    </source>
</evidence>
<dbReference type="InterPro" id="IPR027443">
    <property type="entry name" value="IPNS-like_sf"/>
</dbReference>
<dbReference type="GO" id="GO:0004029">
    <property type="term" value="F:aldehyde dehydrogenase (NAD+) activity"/>
    <property type="evidence" value="ECO:0007669"/>
    <property type="project" value="UniProtKB-EC"/>
</dbReference>
<accession>A0A8H3ZH56</accession>
<dbReference type="InterPro" id="IPR026992">
    <property type="entry name" value="DIOX_N"/>
</dbReference>
<comment type="catalytic activity">
    <reaction evidence="4">
        <text>an aldehyde + NAD(+) + H2O = a carboxylate + NADH + 2 H(+)</text>
        <dbReference type="Rhea" id="RHEA:16185"/>
        <dbReference type="ChEBI" id="CHEBI:15377"/>
        <dbReference type="ChEBI" id="CHEBI:15378"/>
        <dbReference type="ChEBI" id="CHEBI:17478"/>
        <dbReference type="ChEBI" id="CHEBI:29067"/>
        <dbReference type="ChEBI" id="CHEBI:57540"/>
        <dbReference type="ChEBI" id="CHEBI:57945"/>
        <dbReference type="EC" id="1.2.1.3"/>
    </reaction>
</comment>
<dbReference type="InterPro" id="IPR015590">
    <property type="entry name" value="Aldehyde_DH_dom"/>
</dbReference>
<feature type="region of interest" description="Disordered" evidence="7">
    <location>
        <begin position="1233"/>
        <end position="1263"/>
    </location>
</feature>